<protein>
    <submittedName>
        <fullName evidence="2">Uncharacterized protein</fullName>
    </submittedName>
</protein>
<reference evidence="2" key="2">
    <citation type="submission" date="2023-05" db="EMBL/GenBank/DDBJ databases">
        <authorList>
            <person name="Fouks B."/>
        </authorList>
    </citation>
    <scope>NUCLEOTIDE SEQUENCE</scope>
    <source>
        <strain evidence="2">Stay&amp;Tobe</strain>
        <tissue evidence="2">Testes</tissue>
    </source>
</reference>
<dbReference type="Proteomes" id="UP001233999">
    <property type="component" value="Unassembled WGS sequence"/>
</dbReference>
<comment type="caution">
    <text evidence="2">The sequence shown here is derived from an EMBL/GenBank/DDBJ whole genome shotgun (WGS) entry which is preliminary data.</text>
</comment>
<feature type="non-terminal residue" evidence="2">
    <location>
        <position position="111"/>
    </location>
</feature>
<dbReference type="AlphaFoldDB" id="A0AAD8AAV6"/>
<proteinExistence type="predicted"/>
<organism evidence="2 3">
    <name type="scientific">Diploptera punctata</name>
    <name type="common">Pacific beetle cockroach</name>
    <dbReference type="NCBI Taxonomy" id="6984"/>
    <lineage>
        <taxon>Eukaryota</taxon>
        <taxon>Metazoa</taxon>
        <taxon>Ecdysozoa</taxon>
        <taxon>Arthropoda</taxon>
        <taxon>Hexapoda</taxon>
        <taxon>Insecta</taxon>
        <taxon>Pterygota</taxon>
        <taxon>Neoptera</taxon>
        <taxon>Polyneoptera</taxon>
        <taxon>Dictyoptera</taxon>
        <taxon>Blattodea</taxon>
        <taxon>Blaberoidea</taxon>
        <taxon>Blaberidae</taxon>
        <taxon>Diplopterinae</taxon>
        <taxon>Diploptera</taxon>
    </lineage>
</organism>
<accession>A0AAD8AAV6</accession>
<gene>
    <name evidence="2" type="ORF">L9F63_013078</name>
</gene>
<reference evidence="2" key="1">
    <citation type="journal article" date="2023" name="IScience">
        <title>Live-bearing cockroach genome reveals convergent evolutionary mechanisms linked to viviparity in insects and beyond.</title>
        <authorList>
            <person name="Fouks B."/>
            <person name="Harrison M.C."/>
            <person name="Mikhailova A.A."/>
            <person name="Marchal E."/>
            <person name="English S."/>
            <person name="Carruthers M."/>
            <person name="Jennings E.C."/>
            <person name="Chiamaka E.L."/>
            <person name="Frigard R.A."/>
            <person name="Pippel M."/>
            <person name="Attardo G.M."/>
            <person name="Benoit J.B."/>
            <person name="Bornberg-Bauer E."/>
            <person name="Tobe S.S."/>
        </authorList>
    </citation>
    <scope>NUCLEOTIDE SEQUENCE</scope>
    <source>
        <strain evidence="2">Stay&amp;Tobe</strain>
    </source>
</reference>
<keyword evidence="1" id="KW-0472">Membrane</keyword>
<sequence length="111" mass="12717">SDMAQRILRDTMCSFVALRPLCCTLTDVCRTTSLTPPLHPPPKGYFHRNASWDTAIRVKMALNMQQQITIAAWICYELTSCVLHTIFWSILKKSTRLDVGTLTYFHSYSCN</sequence>
<name>A0AAD8AAV6_DIPPU</name>
<evidence type="ECO:0000313" key="2">
    <source>
        <dbReference type="EMBL" id="KAJ9595715.1"/>
    </source>
</evidence>
<feature type="non-terminal residue" evidence="2">
    <location>
        <position position="1"/>
    </location>
</feature>
<evidence type="ECO:0000256" key="1">
    <source>
        <dbReference type="SAM" id="Phobius"/>
    </source>
</evidence>
<keyword evidence="1" id="KW-1133">Transmembrane helix</keyword>
<keyword evidence="3" id="KW-1185">Reference proteome</keyword>
<evidence type="ECO:0000313" key="3">
    <source>
        <dbReference type="Proteomes" id="UP001233999"/>
    </source>
</evidence>
<keyword evidence="1" id="KW-0812">Transmembrane</keyword>
<feature type="transmembrane region" description="Helical" evidence="1">
    <location>
        <begin position="70"/>
        <end position="91"/>
    </location>
</feature>
<dbReference type="EMBL" id="JASPKZ010002318">
    <property type="protein sequence ID" value="KAJ9595715.1"/>
    <property type="molecule type" value="Genomic_DNA"/>
</dbReference>